<evidence type="ECO:0000313" key="10">
    <source>
        <dbReference type="Proteomes" id="UP000198953"/>
    </source>
</evidence>
<feature type="transmembrane region" description="Helical" evidence="7">
    <location>
        <begin position="95"/>
        <end position="116"/>
    </location>
</feature>
<dbReference type="PROSITE" id="PS50928">
    <property type="entry name" value="ABC_TM1"/>
    <property type="match status" value="1"/>
</dbReference>
<dbReference type="InterPro" id="IPR000515">
    <property type="entry name" value="MetI-like"/>
</dbReference>
<dbReference type="EMBL" id="FOBF01000016">
    <property type="protein sequence ID" value="SEM68066.1"/>
    <property type="molecule type" value="Genomic_DNA"/>
</dbReference>
<dbReference type="SUPFAM" id="SSF161098">
    <property type="entry name" value="MetI-like"/>
    <property type="match status" value="1"/>
</dbReference>
<dbReference type="Proteomes" id="UP000198953">
    <property type="component" value="Unassembled WGS sequence"/>
</dbReference>
<dbReference type="GO" id="GO:0055085">
    <property type="term" value="P:transmembrane transport"/>
    <property type="evidence" value="ECO:0007669"/>
    <property type="project" value="InterPro"/>
</dbReference>
<dbReference type="STRING" id="46177.SAMN05660976_05773"/>
<evidence type="ECO:0000256" key="3">
    <source>
        <dbReference type="ARBA" id="ARBA00022475"/>
    </source>
</evidence>
<keyword evidence="4 7" id="KW-0812">Transmembrane</keyword>
<evidence type="ECO:0000256" key="2">
    <source>
        <dbReference type="ARBA" id="ARBA00022448"/>
    </source>
</evidence>
<keyword evidence="9" id="KW-0762">Sugar transport</keyword>
<dbReference type="Pfam" id="PF00528">
    <property type="entry name" value="BPD_transp_1"/>
    <property type="match status" value="1"/>
</dbReference>
<dbReference type="RefSeq" id="WP_091103840.1">
    <property type="nucleotide sequence ID" value="NZ_FOBF01000016.1"/>
</dbReference>
<keyword evidence="3" id="KW-1003">Cell membrane</keyword>
<sequence>MLTDALQATATGEPAAAVRRAPARRRRWHGWTTAIVLALPGLAVFGLFSWWPMIRSGIMAFQETNLIGGGSWVGLRNFAYVLHDPALPQAVRNTLWFALLGLVLGFPIPIALAVFISEQRGWRSTFSVLAYLPAVIPPVVAILLWRVFYDPSPEGALNALLRQVGLGPYSWLNSTSLAMPAVVMEVIWATAGSTTVVYLGALSRVGGELYEAAEIDGCGIWKRIWHVTLPQMRGFILVLLLLQLIGTLQVFTEPFLLTGGGPANSTTTVLMLIYNYAFVYGNFGAAAALSAMLMAVLTLVAALYLAATRRWSRS</sequence>
<comment type="similarity">
    <text evidence="7">Belongs to the binding-protein-dependent transport system permease family.</text>
</comment>
<evidence type="ECO:0000313" key="9">
    <source>
        <dbReference type="EMBL" id="SEM68066.1"/>
    </source>
</evidence>
<evidence type="ECO:0000256" key="6">
    <source>
        <dbReference type="ARBA" id="ARBA00023136"/>
    </source>
</evidence>
<feature type="transmembrane region" description="Helical" evidence="7">
    <location>
        <begin position="128"/>
        <end position="148"/>
    </location>
</feature>
<gene>
    <name evidence="9" type="ORF">SAMN05660976_05773</name>
</gene>
<evidence type="ECO:0000256" key="1">
    <source>
        <dbReference type="ARBA" id="ARBA00004651"/>
    </source>
</evidence>
<keyword evidence="10" id="KW-1185">Reference proteome</keyword>
<feature type="transmembrane region" description="Helical" evidence="7">
    <location>
        <begin position="272"/>
        <end position="305"/>
    </location>
</feature>
<evidence type="ECO:0000259" key="8">
    <source>
        <dbReference type="PROSITE" id="PS50928"/>
    </source>
</evidence>
<comment type="subcellular location">
    <subcellularLocation>
        <location evidence="1 7">Cell membrane</location>
        <topology evidence="1 7">Multi-pass membrane protein</topology>
    </subcellularLocation>
</comment>
<evidence type="ECO:0000256" key="5">
    <source>
        <dbReference type="ARBA" id="ARBA00022989"/>
    </source>
</evidence>
<dbReference type="Gene3D" id="1.10.3720.10">
    <property type="entry name" value="MetI-like"/>
    <property type="match status" value="1"/>
</dbReference>
<evidence type="ECO:0000256" key="7">
    <source>
        <dbReference type="RuleBase" id="RU363032"/>
    </source>
</evidence>
<name>A0A1H8AC69_9ACTN</name>
<feature type="transmembrane region" description="Helical" evidence="7">
    <location>
        <begin position="177"/>
        <end position="201"/>
    </location>
</feature>
<keyword evidence="2 7" id="KW-0813">Transport</keyword>
<proteinExistence type="inferred from homology"/>
<keyword evidence="6 7" id="KW-0472">Membrane</keyword>
<dbReference type="OrthoDB" id="34224at2"/>
<protein>
    <submittedName>
        <fullName evidence="9">Multiple sugar transport system permease protein</fullName>
    </submittedName>
</protein>
<organism evidence="9 10">
    <name type="scientific">Nonomuraea pusilla</name>
    <dbReference type="NCBI Taxonomy" id="46177"/>
    <lineage>
        <taxon>Bacteria</taxon>
        <taxon>Bacillati</taxon>
        <taxon>Actinomycetota</taxon>
        <taxon>Actinomycetes</taxon>
        <taxon>Streptosporangiales</taxon>
        <taxon>Streptosporangiaceae</taxon>
        <taxon>Nonomuraea</taxon>
    </lineage>
</organism>
<accession>A0A1H8AC69</accession>
<reference evidence="9 10" key="1">
    <citation type="submission" date="2016-10" db="EMBL/GenBank/DDBJ databases">
        <authorList>
            <person name="de Groot N.N."/>
        </authorList>
    </citation>
    <scope>NUCLEOTIDE SEQUENCE [LARGE SCALE GENOMIC DNA]</scope>
    <source>
        <strain evidence="9 10">DSM 43357</strain>
    </source>
</reference>
<feature type="domain" description="ABC transmembrane type-1" evidence="8">
    <location>
        <begin position="91"/>
        <end position="304"/>
    </location>
</feature>
<dbReference type="InterPro" id="IPR051393">
    <property type="entry name" value="ABC_transporter_permease"/>
</dbReference>
<dbReference type="PANTHER" id="PTHR30193">
    <property type="entry name" value="ABC TRANSPORTER PERMEASE PROTEIN"/>
    <property type="match status" value="1"/>
</dbReference>
<evidence type="ECO:0000256" key="4">
    <source>
        <dbReference type="ARBA" id="ARBA00022692"/>
    </source>
</evidence>
<dbReference type="PANTHER" id="PTHR30193:SF41">
    <property type="entry name" value="DIACETYLCHITOBIOSE UPTAKE SYSTEM PERMEASE PROTEIN NGCF"/>
    <property type="match status" value="1"/>
</dbReference>
<dbReference type="InterPro" id="IPR035906">
    <property type="entry name" value="MetI-like_sf"/>
</dbReference>
<dbReference type="GO" id="GO:0005886">
    <property type="term" value="C:plasma membrane"/>
    <property type="evidence" value="ECO:0007669"/>
    <property type="project" value="UniProtKB-SubCell"/>
</dbReference>
<dbReference type="AlphaFoldDB" id="A0A1H8AC69"/>
<dbReference type="CDD" id="cd06261">
    <property type="entry name" value="TM_PBP2"/>
    <property type="match status" value="1"/>
</dbReference>
<feature type="transmembrane region" description="Helical" evidence="7">
    <location>
        <begin position="28"/>
        <end position="51"/>
    </location>
</feature>
<feature type="transmembrane region" description="Helical" evidence="7">
    <location>
        <begin position="232"/>
        <end position="252"/>
    </location>
</feature>
<keyword evidence="5 7" id="KW-1133">Transmembrane helix</keyword>